<dbReference type="PANTHER" id="PTHR31136:SF5">
    <property type="entry name" value="2-OXOADIPATE DIOXYGENASE_DECARBOXYLASE, CHLOROPLASTIC"/>
    <property type="match status" value="1"/>
</dbReference>
<dbReference type="SMART" id="SM01150">
    <property type="entry name" value="DUF1338"/>
    <property type="match status" value="1"/>
</dbReference>
<evidence type="ECO:0000256" key="4">
    <source>
        <dbReference type="ARBA" id="ARBA00023004"/>
    </source>
</evidence>
<name>A0A437LPW7_9BURK</name>
<keyword evidence="2" id="KW-0223">Dioxygenase</keyword>
<proteinExistence type="inferred from homology"/>
<comment type="similarity">
    <text evidence="5">Belongs to the 2-oxoadipate dioxygenase/decarboxylase family.</text>
</comment>
<comment type="caution">
    <text evidence="8">The sequence shown here is derived from an EMBL/GenBank/DDBJ whole genome shotgun (WGS) entry which is preliminary data.</text>
</comment>
<dbReference type="EMBL" id="SACM01000001">
    <property type="protein sequence ID" value="RVT87462.1"/>
    <property type="molecule type" value="Genomic_DNA"/>
</dbReference>
<comment type="cofactor">
    <cofactor evidence="1">
        <name>Fe(2+)</name>
        <dbReference type="ChEBI" id="CHEBI:29033"/>
    </cofactor>
</comment>
<evidence type="ECO:0000313" key="8">
    <source>
        <dbReference type="EMBL" id="RVT87462.1"/>
    </source>
</evidence>
<protein>
    <recommendedName>
        <fullName evidence="6">2-oxoadipate dioxygenase/decarboxylase</fullName>
        <ecNumber evidence="6">1.13.11.93</ecNumber>
    </recommendedName>
    <alternativeName>
        <fullName evidence="7">2-hydroxyglutarate synthase</fullName>
    </alternativeName>
</protein>
<organism evidence="8 9">
    <name type="scientific">Inhella crocodyli</name>
    <dbReference type="NCBI Taxonomy" id="2499851"/>
    <lineage>
        <taxon>Bacteria</taxon>
        <taxon>Pseudomonadati</taxon>
        <taxon>Pseudomonadota</taxon>
        <taxon>Betaproteobacteria</taxon>
        <taxon>Burkholderiales</taxon>
        <taxon>Sphaerotilaceae</taxon>
        <taxon>Inhella</taxon>
    </lineage>
</organism>
<keyword evidence="9" id="KW-1185">Reference proteome</keyword>
<evidence type="ECO:0000313" key="9">
    <source>
        <dbReference type="Proteomes" id="UP000288587"/>
    </source>
</evidence>
<dbReference type="Gene3D" id="3.10.180.50">
    <property type="match status" value="1"/>
</dbReference>
<dbReference type="GO" id="GO:0051213">
    <property type="term" value="F:dioxygenase activity"/>
    <property type="evidence" value="ECO:0007669"/>
    <property type="project" value="UniProtKB-KW"/>
</dbReference>
<dbReference type="PANTHER" id="PTHR31136">
    <property type="entry name" value="DUF1338 DOMAIN-CONTAINING PROTEIN"/>
    <property type="match status" value="1"/>
</dbReference>
<keyword evidence="3" id="KW-0560">Oxidoreductase</keyword>
<evidence type="ECO:0000256" key="2">
    <source>
        <dbReference type="ARBA" id="ARBA00022964"/>
    </source>
</evidence>
<dbReference type="CDD" id="cd16349">
    <property type="entry name" value="VOC_like"/>
    <property type="match status" value="1"/>
</dbReference>
<dbReference type="Pfam" id="PF07063">
    <property type="entry name" value="HGLS"/>
    <property type="match status" value="1"/>
</dbReference>
<evidence type="ECO:0000256" key="3">
    <source>
        <dbReference type="ARBA" id="ARBA00023002"/>
    </source>
</evidence>
<dbReference type="AlphaFoldDB" id="A0A437LPW7"/>
<dbReference type="EC" id="1.13.11.93" evidence="6"/>
<dbReference type="Proteomes" id="UP000288587">
    <property type="component" value="Unassembled WGS sequence"/>
</dbReference>
<dbReference type="OrthoDB" id="506370at2"/>
<evidence type="ECO:0000256" key="5">
    <source>
        <dbReference type="ARBA" id="ARBA00035013"/>
    </source>
</evidence>
<keyword evidence="4" id="KW-0408">Iron</keyword>
<evidence type="ECO:0000256" key="6">
    <source>
        <dbReference type="ARBA" id="ARBA00035023"/>
    </source>
</evidence>
<gene>
    <name evidence="8" type="ORF">EOD73_00020</name>
</gene>
<sequence>MSEQAANGVYRLVKGLLGASAADALFLQLEIDPRLVRPLGDTVSRAEMAQALNMALFYDLHERVPEGHDYVQDVMAAGQKITFDHGALRTVAWPSGALPPGEAAISRVLRPLGFAVADTYPLPRLKMTGRAWAHADFPETIAQFFVSELHPERFSAEFQAAVTRVLADSVDPLGPQDIGRLERLGRDAVLPWADALALMPKIVACFGRQHGGFSLADYETLLAESAEMAWISTEGNAFNHATDRVSDLQALSDGQKQLGRSIKDAIEVSQSGRVMQTAFRAAQVAREFLGADGEWVTCHVPGSFYEFIQRERLQCGRLDLAFDAGNATAIFKMTTHEALEILN</sequence>
<evidence type="ECO:0000256" key="1">
    <source>
        <dbReference type="ARBA" id="ARBA00001954"/>
    </source>
</evidence>
<accession>A0A437LPW7</accession>
<dbReference type="InterPro" id="IPR009770">
    <property type="entry name" value="HGLS"/>
</dbReference>
<evidence type="ECO:0000256" key="7">
    <source>
        <dbReference type="ARBA" id="ARBA00035045"/>
    </source>
</evidence>
<reference evidence="8 9" key="1">
    <citation type="submission" date="2019-01" db="EMBL/GenBank/DDBJ databases">
        <authorList>
            <person name="Chen W.-M."/>
        </authorList>
    </citation>
    <scope>NUCLEOTIDE SEQUENCE [LARGE SCALE GENOMIC DNA]</scope>
    <source>
        <strain evidence="8 9">CCP-18</strain>
    </source>
</reference>